<gene>
    <name evidence="2" type="ORF">ACRE_068280</name>
</gene>
<feature type="compositionally biased region" description="Low complexity" evidence="1">
    <location>
        <begin position="407"/>
        <end position="417"/>
    </location>
</feature>
<feature type="compositionally biased region" description="Basic residues" evidence="1">
    <location>
        <begin position="418"/>
        <end position="432"/>
    </location>
</feature>
<feature type="compositionally biased region" description="Low complexity" evidence="1">
    <location>
        <begin position="95"/>
        <end position="104"/>
    </location>
</feature>
<feature type="compositionally biased region" description="Polar residues" evidence="1">
    <location>
        <begin position="330"/>
        <end position="343"/>
    </location>
</feature>
<feature type="compositionally biased region" description="Polar residues" evidence="1">
    <location>
        <begin position="279"/>
        <end position="302"/>
    </location>
</feature>
<sequence>MTSRLKDLKEKGAGLKDRGLRRDKTPSSSSSSSISGMGIRGRVSGLVHRDGGSSSDAPTHQARPITELRDPASFAPPPKRTATGLAPPPPPPSAPVARQVVPAPSKYHDPRSGPLDPRALRNAEPEQPEEDARPRGPYRVDTTGLSTNHLPPPPGRRDGANGRTPPPPSYESATGRPAALPPSTPARSNTSTPASTTSAKPSLPPRLPPRTNSSATATTPVSPESTGSSSHNLLNQSAVNRLGAAGVSVPGLGIGRSDTGPPAPGPGPGPGPPPPPPASRQSTSQVNELQNRFANLKTTSPSQQQQQQQQQQQRPAEGTTWAQKQAALKTASSFQKDPSSVSMSDARAAAGTANNFRQRHGEQVASGMRGANSLNQKYGITNKLGGYAGGGTQQQDQGQAGGGGGATAAAAAATPAAAKKKPPPPPPPKKKPGLGGSPVVVAPASDEPPPIPMATRPTF</sequence>
<accession>A0A086SZA7</accession>
<name>A0A086SZA7_HAPC1</name>
<dbReference type="AlphaFoldDB" id="A0A086SZA7"/>
<dbReference type="Proteomes" id="UP000029964">
    <property type="component" value="Unassembled WGS sequence"/>
</dbReference>
<organism evidence="2 3">
    <name type="scientific">Hapsidospora chrysogenum (strain ATCC 11550 / CBS 779.69 / DSM 880 / IAM 14645 / JCM 23072 / IMI 49137)</name>
    <name type="common">Acremonium chrysogenum</name>
    <dbReference type="NCBI Taxonomy" id="857340"/>
    <lineage>
        <taxon>Eukaryota</taxon>
        <taxon>Fungi</taxon>
        <taxon>Dikarya</taxon>
        <taxon>Ascomycota</taxon>
        <taxon>Pezizomycotina</taxon>
        <taxon>Sordariomycetes</taxon>
        <taxon>Hypocreomycetidae</taxon>
        <taxon>Hypocreales</taxon>
        <taxon>Bionectriaceae</taxon>
        <taxon>Hapsidospora</taxon>
    </lineage>
</organism>
<comment type="caution">
    <text evidence="2">The sequence shown here is derived from an EMBL/GenBank/DDBJ whole genome shotgun (WGS) entry which is preliminary data.</text>
</comment>
<dbReference type="HOGENOM" id="CLU_036511_0_0_1"/>
<feature type="compositionally biased region" description="Pro residues" evidence="1">
    <location>
        <begin position="261"/>
        <end position="278"/>
    </location>
</feature>
<protein>
    <submittedName>
        <fullName evidence="2">Uncharacterized protein</fullName>
    </submittedName>
</protein>
<dbReference type="EMBL" id="JPKY01000094">
    <property type="protein sequence ID" value="KFH42439.1"/>
    <property type="molecule type" value="Genomic_DNA"/>
</dbReference>
<evidence type="ECO:0000313" key="2">
    <source>
        <dbReference type="EMBL" id="KFH42439.1"/>
    </source>
</evidence>
<evidence type="ECO:0000313" key="3">
    <source>
        <dbReference type="Proteomes" id="UP000029964"/>
    </source>
</evidence>
<feature type="compositionally biased region" description="Low complexity" evidence="1">
    <location>
        <begin position="27"/>
        <end position="45"/>
    </location>
</feature>
<feature type="compositionally biased region" description="Low complexity" evidence="1">
    <location>
        <begin position="303"/>
        <end position="313"/>
    </location>
</feature>
<feature type="compositionally biased region" description="Basic and acidic residues" evidence="1">
    <location>
        <begin position="118"/>
        <end position="134"/>
    </location>
</feature>
<evidence type="ECO:0000256" key="1">
    <source>
        <dbReference type="SAM" id="MobiDB-lite"/>
    </source>
</evidence>
<dbReference type="STRING" id="857340.A0A086SZA7"/>
<reference evidence="3" key="1">
    <citation type="journal article" date="2014" name="Genome Announc.">
        <title>Genome sequence and annotation of Acremonium chrysogenum, producer of the beta-lactam antibiotic cephalosporin C.</title>
        <authorList>
            <person name="Terfehr D."/>
            <person name="Dahlmann T.A."/>
            <person name="Specht T."/>
            <person name="Zadra I."/>
            <person name="Kuernsteiner H."/>
            <person name="Kueck U."/>
        </authorList>
    </citation>
    <scope>NUCLEOTIDE SEQUENCE [LARGE SCALE GENOMIC DNA]</scope>
    <source>
        <strain evidence="3">ATCC 11550 / CBS 779.69 / DSM 880 / IAM 14645 / JCM 23072 / IMI 49137</strain>
    </source>
</reference>
<feature type="region of interest" description="Disordered" evidence="1">
    <location>
        <begin position="1"/>
        <end position="459"/>
    </location>
</feature>
<proteinExistence type="predicted"/>
<feature type="compositionally biased region" description="Polar residues" evidence="1">
    <location>
        <begin position="210"/>
        <end position="239"/>
    </location>
</feature>
<keyword evidence="3" id="KW-1185">Reference proteome</keyword>
<dbReference type="OrthoDB" id="3357271at2759"/>
<feature type="compositionally biased region" description="Low complexity" evidence="1">
    <location>
        <begin position="185"/>
        <end position="201"/>
    </location>
</feature>
<feature type="compositionally biased region" description="Basic and acidic residues" evidence="1">
    <location>
        <begin position="1"/>
        <end position="25"/>
    </location>
</feature>